<dbReference type="EMBL" id="CAVLEF010000010">
    <property type="protein sequence ID" value="CAK1548714.1"/>
    <property type="molecule type" value="Genomic_DNA"/>
</dbReference>
<feature type="chain" id="PRO_5044714022" evidence="1">
    <location>
        <begin position="18"/>
        <end position="229"/>
    </location>
</feature>
<comment type="caution">
    <text evidence="2">The sequence shown here is derived from an EMBL/GenBank/DDBJ whole genome shotgun (WGS) entry which is preliminary data.</text>
</comment>
<evidence type="ECO:0000313" key="2">
    <source>
        <dbReference type="EMBL" id="CAK1548713.1"/>
    </source>
</evidence>
<dbReference type="EMBL" id="CAVLEF010000010">
    <property type="protein sequence ID" value="CAK1548713.1"/>
    <property type="molecule type" value="Genomic_DNA"/>
</dbReference>
<evidence type="ECO:0000256" key="1">
    <source>
        <dbReference type="SAM" id="SignalP"/>
    </source>
</evidence>
<organism evidence="2 4">
    <name type="scientific">Leptosia nina</name>
    <dbReference type="NCBI Taxonomy" id="320188"/>
    <lineage>
        <taxon>Eukaryota</taxon>
        <taxon>Metazoa</taxon>
        <taxon>Ecdysozoa</taxon>
        <taxon>Arthropoda</taxon>
        <taxon>Hexapoda</taxon>
        <taxon>Insecta</taxon>
        <taxon>Pterygota</taxon>
        <taxon>Neoptera</taxon>
        <taxon>Endopterygota</taxon>
        <taxon>Lepidoptera</taxon>
        <taxon>Glossata</taxon>
        <taxon>Ditrysia</taxon>
        <taxon>Papilionoidea</taxon>
        <taxon>Pieridae</taxon>
        <taxon>Pierinae</taxon>
        <taxon>Leptosia</taxon>
    </lineage>
</organism>
<proteinExistence type="predicted"/>
<dbReference type="Proteomes" id="UP001497472">
    <property type="component" value="Unassembled WGS sequence"/>
</dbReference>
<name>A0AAV1JJW8_9NEOP</name>
<sequence length="229" mass="25063">MKFFLFACALFIAGASALPRGQEVAGSSLITNDKLARAVERLRRAIVNDGLDPLVLESYERNYYLPLFRNVRLFIDQLVFSGASDIVVHRLNYIRPFSISFDLELPQLVLEASDVVVSSDLFGKLGETRFSGRVAVSGVRLSGRIGISFMVEGGRLVTSPSSSFRVGGINADVNLNVLGSDVSAAANNNLNVRVPQLLEKNKDAINRFINGVLRIYGDFLLGDYTVSDL</sequence>
<evidence type="ECO:0000313" key="4">
    <source>
        <dbReference type="Proteomes" id="UP001497472"/>
    </source>
</evidence>
<accession>A0AAV1JJW8</accession>
<keyword evidence="1" id="KW-0732">Signal</keyword>
<feature type="signal peptide" evidence="1">
    <location>
        <begin position="1"/>
        <end position="17"/>
    </location>
</feature>
<keyword evidence="4" id="KW-1185">Reference proteome</keyword>
<reference evidence="2 4" key="1">
    <citation type="submission" date="2023-11" db="EMBL/GenBank/DDBJ databases">
        <authorList>
            <person name="Okamura Y."/>
        </authorList>
    </citation>
    <scope>NUCLEOTIDE SEQUENCE [LARGE SCALE GENOMIC DNA]</scope>
</reference>
<gene>
    <name evidence="2" type="ORF">LNINA_LOCUS8074</name>
    <name evidence="3" type="ORF">LNINA_LOCUS8075</name>
</gene>
<dbReference type="AlphaFoldDB" id="A0AAV1JJW8"/>
<evidence type="ECO:0000313" key="3">
    <source>
        <dbReference type="EMBL" id="CAK1548714.1"/>
    </source>
</evidence>
<protein>
    <submittedName>
        <fullName evidence="2">Uncharacterized protein</fullName>
    </submittedName>
</protein>